<evidence type="ECO:0000313" key="6">
    <source>
        <dbReference type="Proteomes" id="UP001500620"/>
    </source>
</evidence>
<dbReference type="SUPFAM" id="SSF52922">
    <property type="entry name" value="TK C-terminal domain-like"/>
    <property type="match status" value="1"/>
</dbReference>
<evidence type="ECO:0000256" key="3">
    <source>
        <dbReference type="ARBA" id="ARBA00023052"/>
    </source>
</evidence>
<dbReference type="RefSeq" id="WP_345141021.1">
    <property type="nucleotide sequence ID" value="NZ_BAABAT010000057.1"/>
</dbReference>
<name>A0ABP8DS98_9ACTN</name>
<dbReference type="Gene3D" id="3.40.50.920">
    <property type="match status" value="1"/>
</dbReference>
<reference evidence="6" key="1">
    <citation type="journal article" date="2019" name="Int. J. Syst. Evol. Microbiol.">
        <title>The Global Catalogue of Microorganisms (GCM) 10K type strain sequencing project: providing services to taxonomists for standard genome sequencing and annotation.</title>
        <authorList>
            <consortium name="The Broad Institute Genomics Platform"/>
            <consortium name="The Broad Institute Genome Sequencing Center for Infectious Disease"/>
            <person name="Wu L."/>
            <person name="Ma J."/>
        </authorList>
    </citation>
    <scope>NUCLEOTIDE SEQUENCE [LARGE SCALE GENOMIC DNA]</scope>
    <source>
        <strain evidence="6">JCM 17441</strain>
    </source>
</reference>
<protein>
    <submittedName>
        <fullName evidence="5">Transketolase C-terminal domain-containing protein</fullName>
    </submittedName>
</protein>
<accession>A0ABP8DS98</accession>
<organism evidence="5 6">
    <name type="scientific">Dactylosporangium darangshiense</name>
    <dbReference type="NCBI Taxonomy" id="579108"/>
    <lineage>
        <taxon>Bacteria</taxon>
        <taxon>Bacillati</taxon>
        <taxon>Actinomycetota</taxon>
        <taxon>Actinomycetes</taxon>
        <taxon>Micromonosporales</taxon>
        <taxon>Micromonosporaceae</taxon>
        <taxon>Dactylosporangium</taxon>
    </lineage>
</organism>
<dbReference type="InterPro" id="IPR033248">
    <property type="entry name" value="Transketolase_C"/>
</dbReference>
<dbReference type="PANTHER" id="PTHR43257:SF2">
    <property type="entry name" value="PYRUVATE DEHYDROGENASE E1 COMPONENT SUBUNIT BETA"/>
    <property type="match status" value="1"/>
</dbReference>
<keyword evidence="2" id="KW-0560">Oxidoreductase</keyword>
<dbReference type="SMART" id="SM00861">
    <property type="entry name" value="Transket_pyr"/>
    <property type="match status" value="1"/>
</dbReference>
<dbReference type="EMBL" id="BAABAT010000057">
    <property type="protein sequence ID" value="GAA4262892.1"/>
    <property type="molecule type" value="Genomic_DNA"/>
</dbReference>
<dbReference type="Proteomes" id="UP001500620">
    <property type="component" value="Unassembled WGS sequence"/>
</dbReference>
<feature type="domain" description="Transketolase-like pyrimidine-binding" evidence="4">
    <location>
        <begin position="6"/>
        <end position="181"/>
    </location>
</feature>
<evidence type="ECO:0000256" key="2">
    <source>
        <dbReference type="ARBA" id="ARBA00023002"/>
    </source>
</evidence>
<keyword evidence="3" id="KW-0786">Thiamine pyrophosphate</keyword>
<proteinExistence type="predicted"/>
<dbReference type="Pfam" id="PF02780">
    <property type="entry name" value="Transketolase_C"/>
    <property type="match status" value="1"/>
</dbReference>
<dbReference type="InterPro" id="IPR009014">
    <property type="entry name" value="Transketo_C/PFOR_II"/>
</dbReference>
<comment type="cofactor">
    <cofactor evidence="1">
        <name>thiamine diphosphate</name>
        <dbReference type="ChEBI" id="CHEBI:58937"/>
    </cofactor>
</comment>
<gene>
    <name evidence="5" type="ORF">GCM10022255_102500</name>
</gene>
<keyword evidence="6" id="KW-1185">Reference proteome</keyword>
<evidence type="ECO:0000256" key="1">
    <source>
        <dbReference type="ARBA" id="ARBA00001964"/>
    </source>
</evidence>
<evidence type="ECO:0000259" key="4">
    <source>
        <dbReference type="SMART" id="SM00861"/>
    </source>
</evidence>
<dbReference type="Gene3D" id="3.40.50.970">
    <property type="match status" value="1"/>
</dbReference>
<dbReference type="Pfam" id="PF02779">
    <property type="entry name" value="Transket_pyr"/>
    <property type="match status" value="1"/>
</dbReference>
<dbReference type="InterPro" id="IPR029061">
    <property type="entry name" value="THDP-binding"/>
</dbReference>
<dbReference type="InterPro" id="IPR005475">
    <property type="entry name" value="Transketolase-like_Pyr-bd"/>
</dbReference>
<evidence type="ECO:0000313" key="5">
    <source>
        <dbReference type="EMBL" id="GAA4262892.1"/>
    </source>
</evidence>
<comment type="caution">
    <text evidence="5">The sequence shown here is derived from an EMBL/GenBank/DDBJ whole genome shotgun (WGS) entry which is preliminary data.</text>
</comment>
<dbReference type="PANTHER" id="PTHR43257">
    <property type="entry name" value="PYRUVATE DEHYDROGENASE E1 COMPONENT BETA SUBUNIT"/>
    <property type="match status" value="1"/>
</dbReference>
<dbReference type="SUPFAM" id="SSF52518">
    <property type="entry name" value="Thiamin diphosphate-binding fold (THDP-binding)"/>
    <property type="match status" value="1"/>
</dbReference>
<sequence length="337" mass="36262">MNAPVERFAEHVNRALGRMLADDPAAVLLGEDIADPYGGAFKVTRGLSTRFPGRVLNTPLSEGGFTGLAAGFALAGGHPVVEIMFADFVTLAFDQLVNFAAKSVTMYGRRLPMPLVVRCPTGGGRGYGPTHSQSLQKHFIGVPNLHVAEASPMHDLVALLPRLVARGEPCVLFEDKTLYPQRMQVDELFRYDHLDDEGLFARAYLDAVPREQLDVLIVAPGGVAVRALAAARRLFLEQELVCQVVVPFELYPLDTGPLLGLAAQAGIVAVAEESTPGGTWGGEVAVELYERAWGRLRRPVVRMTSADSVIPAAAHLEQRVLLGAAAIRRQILEAVGA</sequence>